<keyword evidence="2" id="KW-1185">Reference proteome</keyword>
<name>A0ABQ2NNZ9_9BACI</name>
<proteinExistence type="predicted"/>
<evidence type="ECO:0000313" key="1">
    <source>
        <dbReference type="EMBL" id="GGP08099.1"/>
    </source>
</evidence>
<protein>
    <recommendedName>
        <fullName evidence="3">Antitoxin</fullName>
    </recommendedName>
</protein>
<accession>A0ABQ2NNZ9</accession>
<evidence type="ECO:0008006" key="3">
    <source>
        <dbReference type="Google" id="ProtNLM"/>
    </source>
</evidence>
<dbReference type="Proteomes" id="UP000641206">
    <property type="component" value="Unassembled WGS sequence"/>
</dbReference>
<reference evidence="2" key="1">
    <citation type="journal article" date="2019" name="Int. J. Syst. Evol. Microbiol.">
        <title>The Global Catalogue of Microorganisms (GCM) 10K type strain sequencing project: providing services to taxonomists for standard genome sequencing and annotation.</title>
        <authorList>
            <consortium name="The Broad Institute Genomics Platform"/>
            <consortium name="The Broad Institute Genome Sequencing Center for Infectious Disease"/>
            <person name="Wu L."/>
            <person name="Ma J."/>
        </authorList>
    </citation>
    <scope>NUCLEOTIDE SEQUENCE [LARGE SCALE GENOMIC DNA]</scope>
    <source>
        <strain evidence="2">CGMCC 1.7693</strain>
    </source>
</reference>
<organism evidence="1 2">
    <name type="scientific">Oceanobacillus neutriphilus</name>
    <dbReference type="NCBI Taxonomy" id="531815"/>
    <lineage>
        <taxon>Bacteria</taxon>
        <taxon>Bacillati</taxon>
        <taxon>Bacillota</taxon>
        <taxon>Bacilli</taxon>
        <taxon>Bacillales</taxon>
        <taxon>Bacillaceae</taxon>
        <taxon>Oceanobacillus</taxon>
    </lineage>
</organism>
<dbReference type="EMBL" id="BMLW01000002">
    <property type="protein sequence ID" value="GGP08099.1"/>
    <property type="molecule type" value="Genomic_DNA"/>
</dbReference>
<gene>
    <name evidence="1" type="ORF">GCM10011346_06790</name>
</gene>
<evidence type="ECO:0000313" key="2">
    <source>
        <dbReference type="Proteomes" id="UP000641206"/>
    </source>
</evidence>
<sequence>MSDVLMKDKNRNLAALEFLQRNVLNVTDLTRTNKLSEILNSFSGEETDEVFVVKNHKNKDAAGVFVDLERYIKLLKIEEIYEKAMDSHMLEIAKERKDDIADIPLADVLKEDDEIDYKYIYDNIDKIDLED</sequence>
<comment type="caution">
    <text evidence="1">The sequence shown here is derived from an EMBL/GenBank/DDBJ whole genome shotgun (WGS) entry which is preliminary data.</text>
</comment>